<feature type="transmembrane region" description="Helical" evidence="10">
    <location>
        <begin position="101"/>
        <end position="124"/>
    </location>
</feature>
<evidence type="ECO:0000256" key="8">
    <source>
        <dbReference type="ARBA" id="ARBA00023136"/>
    </source>
</evidence>
<accession>A0A0J9BF34</accession>
<feature type="transmembrane region" description="Helical" evidence="10">
    <location>
        <begin position="283"/>
        <end position="307"/>
    </location>
</feature>
<feature type="transmembrane region" description="Helical" evidence="10">
    <location>
        <begin position="54"/>
        <end position="80"/>
    </location>
</feature>
<evidence type="ECO:0000256" key="4">
    <source>
        <dbReference type="ARBA" id="ARBA00022448"/>
    </source>
</evidence>
<keyword evidence="4" id="KW-0813">Transport</keyword>
<evidence type="ECO:0000256" key="2">
    <source>
        <dbReference type="ARBA" id="ARBA00008417"/>
    </source>
</evidence>
<reference evidence="11 12" key="1">
    <citation type="submission" date="2011-04" db="EMBL/GenBank/DDBJ databases">
        <title>The Genome Sequence of Clostridium citroniae WAL-19142.</title>
        <authorList>
            <consortium name="The Broad Institute Genome Sequencing Platform"/>
            <person name="Earl A."/>
            <person name="Ward D."/>
            <person name="Feldgarden M."/>
            <person name="Gevers D."/>
            <person name="Warren Y.A."/>
            <person name="Tyrrell K.L."/>
            <person name="Citron D.M."/>
            <person name="Goldstein E.J."/>
            <person name="Daigneault M."/>
            <person name="Allen-Vercoe E."/>
            <person name="Young S.K."/>
            <person name="Zeng Q."/>
            <person name="Gargeya S."/>
            <person name="Fitzgerald M."/>
            <person name="Haas B."/>
            <person name="Abouelleil A."/>
            <person name="Alvarado L."/>
            <person name="Arachchi H.M."/>
            <person name="Berlin A."/>
            <person name="Brown A."/>
            <person name="Chapman S.B."/>
            <person name="Chen Z."/>
            <person name="Dunbar C."/>
            <person name="Freedman E."/>
            <person name="Gearin G."/>
            <person name="Gellesch M."/>
            <person name="Goldberg J."/>
            <person name="Griggs A."/>
            <person name="Gujja S."/>
            <person name="Heilman E.R."/>
            <person name="Heiman D."/>
            <person name="Howarth C."/>
            <person name="Larson L."/>
            <person name="Lui A."/>
            <person name="MacDonald P.J."/>
            <person name="Mehta T."/>
            <person name="Montmayeur A."/>
            <person name="Murphy C."/>
            <person name="Neiman D."/>
            <person name="Pearson M."/>
            <person name="Priest M."/>
            <person name="Roberts A."/>
            <person name="Saif S."/>
            <person name="Shea T."/>
            <person name="Shenoy N."/>
            <person name="Sisk P."/>
            <person name="Stolte C."/>
            <person name="Sykes S."/>
            <person name="White J."/>
            <person name="Yandava C."/>
            <person name="Wortman J."/>
            <person name="Nusbaum C."/>
            <person name="Birren B."/>
        </authorList>
    </citation>
    <scope>NUCLEOTIDE SEQUENCE [LARGE SCALE GENOMIC DNA]</scope>
    <source>
        <strain evidence="11 12">WAL-19142</strain>
    </source>
</reference>
<name>A0A0J9BF34_9FIRM</name>
<dbReference type="GeneID" id="93163102"/>
<dbReference type="GO" id="GO:0005886">
    <property type="term" value="C:plasma membrane"/>
    <property type="evidence" value="ECO:0007669"/>
    <property type="project" value="UniProtKB-SubCell"/>
</dbReference>
<dbReference type="Pfam" id="PF01554">
    <property type="entry name" value="MatE"/>
    <property type="match status" value="2"/>
</dbReference>
<dbReference type="EMBL" id="ADLK01000056">
    <property type="protein sequence ID" value="KMW11262.1"/>
    <property type="molecule type" value="Genomic_DNA"/>
</dbReference>
<dbReference type="InterPro" id="IPR051327">
    <property type="entry name" value="MATE_MepA_subfamily"/>
</dbReference>
<feature type="transmembrane region" description="Helical" evidence="10">
    <location>
        <begin position="200"/>
        <end position="222"/>
    </location>
</feature>
<dbReference type="PANTHER" id="PTHR43823:SF3">
    <property type="entry name" value="MULTIDRUG EXPORT PROTEIN MEPA"/>
    <property type="match status" value="1"/>
</dbReference>
<organism evidence="11 12">
    <name type="scientific">[Clostridium] citroniae WAL-19142</name>
    <dbReference type="NCBI Taxonomy" id="742734"/>
    <lineage>
        <taxon>Bacteria</taxon>
        <taxon>Bacillati</taxon>
        <taxon>Bacillota</taxon>
        <taxon>Clostridia</taxon>
        <taxon>Lachnospirales</taxon>
        <taxon>Lachnospiraceae</taxon>
        <taxon>Enterocloster</taxon>
    </lineage>
</organism>
<keyword evidence="5" id="KW-1003">Cell membrane</keyword>
<evidence type="ECO:0000256" key="10">
    <source>
        <dbReference type="SAM" id="Phobius"/>
    </source>
</evidence>
<keyword evidence="6 10" id="KW-0812">Transmembrane</keyword>
<gene>
    <name evidence="11" type="ORF">HMPREF9470_00549</name>
</gene>
<keyword evidence="9" id="KW-0046">Antibiotic resistance</keyword>
<keyword evidence="7 10" id="KW-1133">Transmembrane helix</keyword>
<dbReference type="PATRIC" id="fig|742734.4.peg.586"/>
<evidence type="ECO:0000313" key="12">
    <source>
        <dbReference type="Proteomes" id="UP000037392"/>
    </source>
</evidence>
<protein>
    <recommendedName>
        <fullName evidence="3">Multidrug export protein MepA</fullName>
    </recommendedName>
</protein>
<sequence>MNRTSKQDMNSQLAGAKVLPLLIRLTIPITIAQLVNALYSIVDRMYIGHMPEAGTLALSGIGITFPIIMIAAAFSCIPGMGGSPLASIAMGSGDLEKGRRFLSNAFVLLVGIGLILTVVCTAFLTPMLKAFGADSSTLPYARDYLSIYLAGTVFVEISMGMNPFINAQGFTGVGTFTIVIGAFLNIVLDPIFIYVLDMGIAGAAVATVISQAVSAAWVLYFLCSDRATLRLRIRDMKPMAAIIRPMCALGLSPFTFRVNESIVVIVLNWLLIRYGGADSNLHIASMALLTSVSQVFFMPLIGIITGAQPILSYNLGAGNYGRIKETIHYARILSIGCATLMWFFLVAFPGPICRMFTNDSQLLGLTTITMRIMFSTVLVIGLQMVNQNAFVALGNTWYSFIFGIMRKLLLLLPLAIFLPHIIGVWGIYMAEAISNVLTTFITQIYFSRYMRKLAKN</sequence>
<feature type="transmembrane region" description="Helical" evidence="10">
    <location>
        <begin position="362"/>
        <end position="385"/>
    </location>
</feature>
<dbReference type="InterPro" id="IPR002528">
    <property type="entry name" value="MATE_fam"/>
</dbReference>
<evidence type="ECO:0000256" key="3">
    <source>
        <dbReference type="ARBA" id="ARBA00022106"/>
    </source>
</evidence>
<dbReference type="GO" id="GO:0046677">
    <property type="term" value="P:response to antibiotic"/>
    <property type="evidence" value="ECO:0007669"/>
    <property type="project" value="UniProtKB-KW"/>
</dbReference>
<evidence type="ECO:0000256" key="9">
    <source>
        <dbReference type="ARBA" id="ARBA00023251"/>
    </source>
</evidence>
<evidence type="ECO:0000256" key="6">
    <source>
        <dbReference type="ARBA" id="ARBA00022692"/>
    </source>
</evidence>
<feature type="transmembrane region" description="Helical" evidence="10">
    <location>
        <begin position="243"/>
        <end position="271"/>
    </location>
</feature>
<comment type="similarity">
    <text evidence="2">Belongs to the multi antimicrobial extrusion (MATE) (TC 2.A.66.1) family. MepA subfamily.</text>
</comment>
<dbReference type="GO" id="GO:0042910">
    <property type="term" value="F:xenobiotic transmembrane transporter activity"/>
    <property type="evidence" value="ECO:0007669"/>
    <property type="project" value="InterPro"/>
</dbReference>
<feature type="transmembrane region" description="Helical" evidence="10">
    <location>
        <begin position="424"/>
        <end position="446"/>
    </location>
</feature>
<feature type="transmembrane region" description="Helical" evidence="10">
    <location>
        <begin position="21"/>
        <end position="42"/>
    </location>
</feature>
<dbReference type="PIRSF" id="PIRSF006603">
    <property type="entry name" value="DinF"/>
    <property type="match status" value="1"/>
</dbReference>
<dbReference type="InterPro" id="IPR045070">
    <property type="entry name" value="MATE_MepA-like"/>
</dbReference>
<dbReference type="AlphaFoldDB" id="A0A0J9BF34"/>
<keyword evidence="8 10" id="KW-0472">Membrane</keyword>
<comment type="caution">
    <text evidence="11">The sequence shown here is derived from an EMBL/GenBank/DDBJ whole genome shotgun (WGS) entry which is preliminary data.</text>
</comment>
<dbReference type="GO" id="GO:0015297">
    <property type="term" value="F:antiporter activity"/>
    <property type="evidence" value="ECO:0007669"/>
    <property type="project" value="InterPro"/>
</dbReference>
<evidence type="ECO:0000313" key="11">
    <source>
        <dbReference type="EMBL" id="KMW11262.1"/>
    </source>
</evidence>
<dbReference type="CDD" id="cd13143">
    <property type="entry name" value="MATE_MepA_like"/>
    <property type="match status" value="1"/>
</dbReference>
<dbReference type="RefSeq" id="WP_007862040.1">
    <property type="nucleotide sequence ID" value="NZ_KQ235875.1"/>
</dbReference>
<dbReference type="PANTHER" id="PTHR43823">
    <property type="entry name" value="SPORULATION PROTEIN YKVU"/>
    <property type="match status" value="1"/>
</dbReference>
<feature type="transmembrane region" description="Helical" evidence="10">
    <location>
        <begin position="144"/>
        <end position="161"/>
    </location>
</feature>
<dbReference type="NCBIfam" id="TIGR00797">
    <property type="entry name" value="matE"/>
    <property type="match status" value="1"/>
</dbReference>
<evidence type="ECO:0000256" key="1">
    <source>
        <dbReference type="ARBA" id="ARBA00004651"/>
    </source>
</evidence>
<proteinExistence type="inferred from homology"/>
<feature type="transmembrane region" description="Helical" evidence="10">
    <location>
        <begin position="173"/>
        <end position="194"/>
    </location>
</feature>
<dbReference type="InterPro" id="IPR048279">
    <property type="entry name" value="MdtK-like"/>
</dbReference>
<evidence type="ECO:0000256" key="7">
    <source>
        <dbReference type="ARBA" id="ARBA00022989"/>
    </source>
</evidence>
<evidence type="ECO:0000256" key="5">
    <source>
        <dbReference type="ARBA" id="ARBA00022475"/>
    </source>
</evidence>
<feature type="transmembrane region" description="Helical" evidence="10">
    <location>
        <begin position="328"/>
        <end position="350"/>
    </location>
</feature>
<comment type="subcellular location">
    <subcellularLocation>
        <location evidence="1">Cell membrane</location>
        <topology evidence="1">Multi-pass membrane protein</topology>
    </subcellularLocation>
</comment>
<dbReference type="Proteomes" id="UP000037392">
    <property type="component" value="Unassembled WGS sequence"/>
</dbReference>
<feature type="transmembrane region" description="Helical" evidence="10">
    <location>
        <begin position="397"/>
        <end position="418"/>
    </location>
</feature>